<dbReference type="Gene3D" id="3.30.70.120">
    <property type="match status" value="1"/>
</dbReference>
<keyword evidence="3" id="KW-1185">Reference proteome</keyword>
<dbReference type="PANTHER" id="PTHR23419:SF8">
    <property type="entry name" value="FI09726P"/>
    <property type="match status" value="1"/>
</dbReference>
<protein>
    <submittedName>
        <fullName evidence="2">Divalent cation tolerance protein</fullName>
    </submittedName>
</protein>
<dbReference type="GO" id="GO:0005507">
    <property type="term" value="F:copper ion binding"/>
    <property type="evidence" value="ECO:0007669"/>
    <property type="project" value="TreeGrafter"/>
</dbReference>
<dbReference type="OrthoDB" id="37622at2"/>
<evidence type="ECO:0000256" key="1">
    <source>
        <dbReference type="ARBA" id="ARBA00010169"/>
    </source>
</evidence>
<name>A0A326UEJ9_THEHA</name>
<evidence type="ECO:0000313" key="2">
    <source>
        <dbReference type="EMBL" id="PZW28455.1"/>
    </source>
</evidence>
<reference evidence="2 3" key="1">
    <citation type="submission" date="2018-06" db="EMBL/GenBank/DDBJ databases">
        <title>Genomic Encyclopedia of Archaeal and Bacterial Type Strains, Phase II (KMG-II): from individual species to whole genera.</title>
        <authorList>
            <person name="Goeker M."/>
        </authorList>
    </citation>
    <scope>NUCLEOTIDE SEQUENCE [LARGE SCALE GENOMIC DNA]</scope>
    <source>
        <strain evidence="2 3">ATCC BAA-1881</strain>
    </source>
</reference>
<dbReference type="InterPro" id="IPR011322">
    <property type="entry name" value="N-reg_PII-like_a/b"/>
</dbReference>
<dbReference type="InterPro" id="IPR004323">
    <property type="entry name" value="Ion_tolerance_CutA"/>
</dbReference>
<comment type="caution">
    <text evidence="2">The sequence shown here is derived from an EMBL/GenBank/DDBJ whole genome shotgun (WGS) entry which is preliminary data.</text>
</comment>
<accession>A0A326UEJ9</accession>
<dbReference type="PANTHER" id="PTHR23419">
    <property type="entry name" value="DIVALENT CATION TOLERANCE CUTA-RELATED"/>
    <property type="match status" value="1"/>
</dbReference>
<dbReference type="SUPFAM" id="SSF54913">
    <property type="entry name" value="GlnB-like"/>
    <property type="match status" value="1"/>
</dbReference>
<dbReference type="Pfam" id="PF03091">
    <property type="entry name" value="CutA1"/>
    <property type="match status" value="1"/>
</dbReference>
<dbReference type="EMBL" id="QKUF01000010">
    <property type="protein sequence ID" value="PZW28455.1"/>
    <property type="molecule type" value="Genomic_DNA"/>
</dbReference>
<dbReference type="GO" id="GO:0010038">
    <property type="term" value="P:response to metal ion"/>
    <property type="evidence" value="ECO:0007669"/>
    <property type="project" value="InterPro"/>
</dbReference>
<comment type="similarity">
    <text evidence="1">Belongs to the CutA family.</text>
</comment>
<organism evidence="2 3">
    <name type="scientific">Thermosporothrix hazakensis</name>
    <dbReference type="NCBI Taxonomy" id="644383"/>
    <lineage>
        <taxon>Bacteria</taxon>
        <taxon>Bacillati</taxon>
        <taxon>Chloroflexota</taxon>
        <taxon>Ktedonobacteria</taxon>
        <taxon>Ktedonobacterales</taxon>
        <taxon>Thermosporotrichaceae</taxon>
        <taxon>Thermosporothrix</taxon>
    </lineage>
</organism>
<dbReference type="InterPro" id="IPR015867">
    <property type="entry name" value="N-reg_PII/ATP_PRibTrfase_C"/>
</dbReference>
<sequence length="111" mass="13411">MTEETTGKSVINVVFTTDDEQEAWLISDELLNKRLISAVHVYSFRSRYWWKGELVSAQEWKVEAKTRVELYQEVEKRIKELHHYDTPEILAYPVERIHPRYKAWVEEETRQ</sequence>
<proteinExistence type="inferred from homology"/>
<dbReference type="RefSeq" id="WP_111323593.1">
    <property type="nucleotide sequence ID" value="NZ_BIFX01000001.1"/>
</dbReference>
<gene>
    <name evidence="2" type="ORF">EI42_03209</name>
</gene>
<evidence type="ECO:0000313" key="3">
    <source>
        <dbReference type="Proteomes" id="UP000248806"/>
    </source>
</evidence>
<dbReference type="AlphaFoldDB" id="A0A326UEJ9"/>
<dbReference type="Proteomes" id="UP000248806">
    <property type="component" value="Unassembled WGS sequence"/>
</dbReference>